<proteinExistence type="predicted"/>
<sequence length="207" mass="23647">MKKYKITYYYDALCGWCYGFSPVMNRIYMKYKEKVDFEILSGGLFIGHRVGAINEIAPYIKEGAYKTVEQRTGIEFGKKFLENDVMILDSLPPAIALCIIKENYPEKTIELSQVLHKAIYFDGIDPSDIGMYSTILQGIGVNIEDLNLKMRDEKYIKMAQQEFTYVASQEVGGFPSVVLKNGTDDIILSRGYVDFDMLDTKLDLIIH</sequence>
<dbReference type="Gene3D" id="1.10.472.60">
    <property type="entry name" value="putative protein disulfide isomerase domain"/>
    <property type="match status" value="1"/>
</dbReference>
<keyword evidence="3" id="KW-1185">Reference proteome</keyword>
<dbReference type="InterPro" id="IPR001853">
    <property type="entry name" value="DSBA-like_thioredoxin_dom"/>
</dbReference>
<gene>
    <name evidence="2" type="ORF">FOF46_28895</name>
</gene>
<dbReference type="Pfam" id="PF01323">
    <property type="entry name" value="DSBA"/>
    <property type="match status" value="1"/>
</dbReference>
<dbReference type="AlphaFoldDB" id="A0A554VB43"/>
<dbReference type="RefSeq" id="WP_143918934.1">
    <property type="nucleotide sequence ID" value="NZ_CANMIK010000099.1"/>
</dbReference>
<evidence type="ECO:0000313" key="3">
    <source>
        <dbReference type="Proteomes" id="UP000318833"/>
    </source>
</evidence>
<protein>
    <submittedName>
        <fullName evidence="2">DsbA family protein</fullName>
    </submittedName>
</protein>
<dbReference type="InterPro" id="IPR036249">
    <property type="entry name" value="Thioredoxin-like_sf"/>
</dbReference>
<reference evidence="2 3" key="1">
    <citation type="submission" date="2019-07" db="EMBL/GenBank/DDBJ databases">
        <title>The draft genome sequence of Aquimarina algiphila M91.</title>
        <authorList>
            <person name="Meng X."/>
        </authorList>
    </citation>
    <scope>NUCLEOTIDE SEQUENCE [LARGE SCALE GENOMIC DNA]</scope>
    <source>
        <strain evidence="2 3">M91</strain>
    </source>
</reference>
<dbReference type="OrthoDB" id="9813770at2"/>
<dbReference type="GO" id="GO:0016491">
    <property type="term" value="F:oxidoreductase activity"/>
    <property type="evidence" value="ECO:0007669"/>
    <property type="project" value="InterPro"/>
</dbReference>
<evidence type="ECO:0000313" key="2">
    <source>
        <dbReference type="EMBL" id="TSE03629.1"/>
    </source>
</evidence>
<accession>A0A554VB43</accession>
<comment type="caution">
    <text evidence="2">The sequence shown here is derived from an EMBL/GenBank/DDBJ whole genome shotgun (WGS) entry which is preliminary data.</text>
</comment>
<dbReference type="Gene3D" id="3.40.30.10">
    <property type="entry name" value="Glutaredoxin"/>
    <property type="match status" value="1"/>
</dbReference>
<name>A0A554VB43_9FLAO</name>
<dbReference type="SUPFAM" id="SSF52833">
    <property type="entry name" value="Thioredoxin-like"/>
    <property type="match status" value="1"/>
</dbReference>
<evidence type="ECO:0000259" key="1">
    <source>
        <dbReference type="Pfam" id="PF01323"/>
    </source>
</evidence>
<dbReference type="EMBL" id="VLNR01000104">
    <property type="protein sequence ID" value="TSE03629.1"/>
    <property type="molecule type" value="Genomic_DNA"/>
</dbReference>
<organism evidence="2 3">
    <name type="scientific">Aquimarina algiphila</name>
    <dbReference type="NCBI Taxonomy" id="2047982"/>
    <lineage>
        <taxon>Bacteria</taxon>
        <taxon>Pseudomonadati</taxon>
        <taxon>Bacteroidota</taxon>
        <taxon>Flavobacteriia</taxon>
        <taxon>Flavobacteriales</taxon>
        <taxon>Flavobacteriaceae</taxon>
        <taxon>Aquimarina</taxon>
    </lineage>
</organism>
<dbReference type="Proteomes" id="UP000318833">
    <property type="component" value="Unassembled WGS sequence"/>
</dbReference>
<feature type="domain" description="DSBA-like thioredoxin" evidence="1">
    <location>
        <begin position="6"/>
        <end position="202"/>
    </location>
</feature>